<name>A0A6A6XBS3_9PLEO</name>
<reference evidence="1" key="1">
    <citation type="journal article" date="2020" name="Stud. Mycol.">
        <title>101 Dothideomycetes genomes: a test case for predicting lifestyles and emergence of pathogens.</title>
        <authorList>
            <person name="Haridas S."/>
            <person name="Albert R."/>
            <person name="Binder M."/>
            <person name="Bloem J."/>
            <person name="Labutti K."/>
            <person name="Salamov A."/>
            <person name="Andreopoulos B."/>
            <person name="Baker S."/>
            <person name="Barry K."/>
            <person name="Bills G."/>
            <person name="Bluhm B."/>
            <person name="Cannon C."/>
            <person name="Castanera R."/>
            <person name="Culley D."/>
            <person name="Daum C."/>
            <person name="Ezra D."/>
            <person name="Gonzalez J."/>
            <person name="Henrissat B."/>
            <person name="Kuo A."/>
            <person name="Liang C."/>
            <person name="Lipzen A."/>
            <person name="Lutzoni F."/>
            <person name="Magnuson J."/>
            <person name="Mondo S."/>
            <person name="Nolan M."/>
            <person name="Ohm R."/>
            <person name="Pangilinan J."/>
            <person name="Park H.-J."/>
            <person name="Ramirez L."/>
            <person name="Alfaro M."/>
            <person name="Sun H."/>
            <person name="Tritt A."/>
            <person name="Yoshinaga Y."/>
            <person name="Zwiers L.-H."/>
            <person name="Turgeon B."/>
            <person name="Goodwin S."/>
            <person name="Spatafora J."/>
            <person name="Crous P."/>
            <person name="Grigoriev I."/>
        </authorList>
    </citation>
    <scope>NUCLEOTIDE SEQUENCE</scope>
    <source>
        <strain evidence="1">CBS 109.77</strain>
    </source>
</reference>
<keyword evidence="2" id="KW-1185">Reference proteome</keyword>
<dbReference type="EMBL" id="MU001917">
    <property type="protein sequence ID" value="KAF2793711.1"/>
    <property type="molecule type" value="Genomic_DNA"/>
</dbReference>
<evidence type="ECO:0000313" key="2">
    <source>
        <dbReference type="Proteomes" id="UP000799757"/>
    </source>
</evidence>
<organism evidence="1 2">
    <name type="scientific">Melanomma pulvis-pyrius CBS 109.77</name>
    <dbReference type="NCBI Taxonomy" id="1314802"/>
    <lineage>
        <taxon>Eukaryota</taxon>
        <taxon>Fungi</taxon>
        <taxon>Dikarya</taxon>
        <taxon>Ascomycota</taxon>
        <taxon>Pezizomycotina</taxon>
        <taxon>Dothideomycetes</taxon>
        <taxon>Pleosporomycetidae</taxon>
        <taxon>Pleosporales</taxon>
        <taxon>Melanommataceae</taxon>
        <taxon>Melanomma</taxon>
    </lineage>
</organism>
<protein>
    <submittedName>
        <fullName evidence="1">Uncharacterized protein</fullName>
    </submittedName>
</protein>
<accession>A0A6A6XBS3</accession>
<proteinExistence type="predicted"/>
<dbReference type="AlphaFoldDB" id="A0A6A6XBS3"/>
<evidence type="ECO:0000313" key="1">
    <source>
        <dbReference type="EMBL" id="KAF2793711.1"/>
    </source>
</evidence>
<gene>
    <name evidence="1" type="ORF">K505DRAFT_325287</name>
</gene>
<sequence length="111" mass="13012">MRRVRGRGHGGAVLRSQPSWFRSKIATNVTVIINLHREDWDGRRKRTILLYLQRKPLQNAKYRFRRDIDMWPIGMHDFVPPASPFLATVLQENMAKCENIIIGRRLSQAIC</sequence>
<dbReference type="Proteomes" id="UP000799757">
    <property type="component" value="Unassembled WGS sequence"/>
</dbReference>